<proteinExistence type="predicted"/>
<keyword evidence="2" id="KW-1185">Reference proteome</keyword>
<name>A0A4C1UMV6_EUMVA</name>
<accession>A0A4C1UMV6</accession>
<dbReference type="Proteomes" id="UP000299102">
    <property type="component" value="Unassembled WGS sequence"/>
</dbReference>
<organism evidence="1 2">
    <name type="scientific">Eumeta variegata</name>
    <name type="common">Bagworm moth</name>
    <name type="synonym">Eumeta japonica</name>
    <dbReference type="NCBI Taxonomy" id="151549"/>
    <lineage>
        <taxon>Eukaryota</taxon>
        <taxon>Metazoa</taxon>
        <taxon>Ecdysozoa</taxon>
        <taxon>Arthropoda</taxon>
        <taxon>Hexapoda</taxon>
        <taxon>Insecta</taxon>
        <taxon>Pterygota</taxon>
        <taxon>Neoptera</taxon>
        <taxon>Endopterygota</taxon>
        <taxon>Lepidoptera</taxon>
        <taxon>Glossata</taxon>
        <taxon>Ditrysia</taxon>
        <taxon>Tineoidea</taxon>
        <taxon>Psychidae</taxon>
        <taxon>Oiketicinae</taxon>
        <taxon>Eumeta</taxon>
    </lineage>
</organism>
<gene>
    <name evidence="1" type="ORF">EVAR_15987_1</name>
</gene>
<comment type="caution">
    <text evidence="1">The sequence shown here is derived from an EMBL/GenBank/DDBJ whole genome shotgun (WGS) entry which is preliminary data.</text>
</comment>
<dbReference type="AlphaFoldDB" id="A0A4C1UMV6"/>
<dbReference type="EMBL" id="BGZK01000190">
    <property type="protein sequence ID" value="GBP27214.1"/>
    <property type="molecule type" value="Genomic_DNA"/>
</dbReference>
<reference evidence="1 2" key="1">
    <citation type="journal article" date="2019" name="Commun. Biol.">
        <title>The bagworm genome reveals a unique fibroin gene that provides high tensile strength.</title>
        <authorList>
            <person name="Kono N."/>
            <person name="Nakamura H."/>
            <person name="Ohtoshi R."/>
            <person name="Tomita M."/>
            <person name="Numata K."/>
            <person name="Arakawa K."/>
        </authorList>
    </citation>
    <scope>NUCLEOTIDE SEQUENCE [LARGE SCALE GENOMIC DNA]</scope>
</reference>
<evidence type="ECO:0000313" key="1">
    <source>
        <dbReference type="EMBL" id="GBP27214.1"/>
    </source>
</evidence>
<sequence length="70" mass="7855">MVIDIENTYLTVDDFGLLFAETHASNTSPFVEDRRGEEEVKNSMEEKMTLHSATGAMPGPAYIDRYQGRA</sequence>
<evidence type="ECO:0000313" key="2">
    <source>
        <dbReference type="Proteomes" id="UP000299102"/>
    </source>
</evidence>
<protein>
    <submittedName>
        <fullName evidence="1">Uncharacterized protein</fullName>
    </submittedName>
</protein>